<evidence type="ECO:0000256" key="1">
    <source>
        <dbReference type="SAM" id="MobiDB-lite"/>
    </source>
</evidence>
<proteinExistence type="predicted"/>
<protein>
    <recommendedName>
        <fullName evidence="2">HAM1-like N-terminal domain-containing protein</fullName>
    </recommendedName>
</protein>
<dbReference type="EMBL" id="ML975150">
    <property type="protein sequence ID" value="KAF1816301.1"/>
    <property type="molecule type" value="Genomic_DNA"/>
</dbReference>
<reference evidence="5" key="3">
    <citation type="submission" date="2025-04" db="UniProtKB">
        <authorList>
            <consortium name="RefSeq"/>
        </authorList>
    </citation>
    <scope>IDENTIFICATION</scope>
    <source>
        <strain evidence="5">CBS 781.70</strain>
    </source>
</reference>
<dbReference type="OrthoDB" id="5407957at2759"/>
<feature type="region of interest" description="Disordered" evidence="1">
    <location>
        <begin position="185"/>
        <end position="216"/>
    </location>
</feature>
<reference evidence="3 5" key="1">
    <citation type="submission" date="2020-01" db="EMBL/GenBank/DDBJ databases">
        <authorList>
            <consortium name="DOE Joint Genome Institute"/>
            <person name="Haridas S."/>
            <person name="Albert R."/>
            <person name="Binder M."/>
            <person name="Bloem J."/>
            <person name="Labutti K."/>
            <person name="Salamov A."/>
            <person name="Andreopoulos B."/>
            <person name="Baker S.E."/>
            <person name="Barry K."/>
            <person name="Bills G."/>
            <person name="Bluhm B.H."/>
            <person name="Cannon C."/>
            <person name="Castanera R."/>
            <person name="Culley D.E."/>
            <person name="Daum C."/>
            <person name="Ezra D."/>
            <person name="Gonzalez J.B."/>
            <person name="Henrissat B."/>
            <person name="Kuo A."/>
            <person name="Liang C."/>
            <person name="Lipzen A."/>
            <person name="Lutzoni F."/>
            <person name="Magnuson J."/>
            <person name="Mondo S."/>
            <person name="Nolan M."/>
            <person name="Ohm R."/>
            <person name="Pangilinan J."/>
            <person name="Park H.-J."/>
            <person name="Ramirez L."/>
            <person name="Alfaro M."/>
            <person name="Sun H."/>
            <person name="Tritt A."/>
            <person name="Yoshinaga Y."/>
            <person name="Zwiers L.-H."/>
            <person name="Turgeon B.G."/>
            <person name="Goodwin S.B."/>
            <person name="Spatafora J.W."/>
            <person name="Crous P.W."/>
            <person name="Grigoriev I.V."/>
        </authorList>
    </citation>
    <scope>NUCLEOTIDE SEQUENCE</scope>
    <source>
        <strain evidence="3 5">CBS 781.70</strain>
    </source>
</reference>
<dbReference type="InterPro" id="IPR045967">
    <property type="entry name" value="HAM1-like_N"/>
</dbReference>
<dbReference type="InterPro" id="IPR017943">
    <property type="entry name" value="Bactericidal_perm-incr_a/b_dom"/>
</dbReference>
<dbReference type="SUPFAM" id="SSF55394">
    <property type="entry name" value="Bactericidal permeability-increasing protein, BPI"/>
    <property type="match status" value="1"/>
</dbReference>
<organism evidence="3">
    <name type="scientific">Eremomyces bilateralis CBS 781.70</name>
    <dbReference type="NCBI Taxonomy" id="1392243"/>
    <lineage>
        <taxon>Eukaryota</taxon>
        <taxon>Fungi</taxon>
        <taxon>Dikarya</taxon>
        <taxon>Ascomycota</taxon>
        <taxon>Pezizomycotina</taxon>
        <taxon>Dothideomycetes</taxon>
        <taxon>Dothideomycetes incertae sedis</taxon>
        <taxon>Eremomycetales</taxon>
        <taxon>Eremomycetaceae</taxon>
        <taxon>Eremomyces</taxon>
    </lineage>
</organism>
<sequence>MSSCFGFRRSTAQDREPLLPQYHDDTQRQHELHKKLHSYQILRALRKGFMPSNEQLIVNLRTLLAADVLNPQSQDLSQSGRLLIQRTKRLLQQFMDLLQHKNSEDQIQDFLWFLPKANLSLDAGDISRQASTARARADTAAAYQSLHTVGSLLLTNSDFRIFVSDLTTVGREVFRDTAFSLSGVAEEAGRRLDPPKDEQDALKFPGEDARHSPSGDDVTREVAEVSHEVQTGAVHVVQEAKDSLADKLHGGEKDTLVHRLKQAVASLRKRPDYDDSVSTIAMLLKRYVLVYTRALEDTVSTAESDVHVNSEMELAMKNFWSFLISFGDRHEWQKLEEKAKHVIDQTKHDPEFEGLLVDVGNSLEGLLKDPEFFDHIEERFQELRVKSEKAGKQSSLRQEVEELLHQISITFQSVVRDDDISKLLQTALSVVHLFSPQGEYVNDALLSDSLSVFIPLVIQAVQYVPIPRLEVSTPEIDLLLENLILEPGKTINHTSFLPYKLDLNTVNNVTVRAAHVHTVSTVTTSITVTLSGLTLCASELGFWFRLHKFPLFLTSSGLANFALDNRGLDLSFTIDIPRGPGLSRPDSIARLRAARAHVHQLDYSLKQSKLSPLLWLLKPILRPLLKKTLEWRIANAVADGLRALDREFVFARERLRATRVAEPRDLVTFLRAVAARWTPEEDPEVYTRVGVDEPGAGVFRGRYAPGSLVKLWKEEAGEAAVKTEEITEFPYDIAFCVLKHPPGADYGVWLR</sequence>
<dbReference type="AlphaFoldDB" id="A0A6G1GEH6"/>
<feature type="domain" description="HAM1-like N-terminal" evidence="2">
    <location>
        <begin position="222"/>
        <end position="573"/>
    </location>
</feature>
<evidence type="ECO:0000313" key="5">
    <source>
        <dbReference type="RefSeq" id="XP_033537932.1"/>
    </source>
</evidence>
<dbReference type="PANTHER" id="PTHR31138">
    <property type="entry name" value="CHROMOSOME 19, WHOLE GENOME SHOTGUN SEQUENCE"/>
    <property type="match status" value="1"/>
</dbReference>
<dbReference type="Proteomes" id="UP000504638">
    <property type="component" value="Unplaced"/>
</dbReference>
<feature type="domain" description="HAM1-like N-terminal" evidence="2">
    <location>
        <begin position="24"/>
        <end position="182"/>
    </location>
</feature>
<dbReference type="RefSeq" id="XP_033537932.1">
    <property type="nucleotide sequence ID" value="XM_033680966.1"/>
</dbReference>
<accession>A0A6G1GEH6</accession>
<reference evidence="5" key="2">
    <citation type="submission" date="2020-04" db="EMBL/GenBank/DDBJ databases">
        <authorList>
            <consortium name="NCBI Genome Project"/>
        </authorList>
    </citation>
    <scope>NUCLEOTIDE SEQUENCE</scope>
    <source>
        <strain evidence="5">CBS 781.70</strain>
    </source>
</reference>
<evidence type="ECO:0000313" key="4">
    <source>
        <dbReference type="Proteomes" id="UP000504638"/>
    </source>
</evidence>
<dbReference type="GeneID" id="54421536"/>
<name>A0A6G1GEH6_9PEZI</name>
<dbReference type="PANTHER" id="PTHR31138:SF4">
    <property type="entry name" value="DUF5923 DOMAIN-CONTAINING PROTEIN"/>
    <property type="match status" value="1"/>
</dbReference>
<dbReference type="Pfam" id="PF19343">
    <property type="entry name" value="HAM1_N"/>
    <property type="match status" value="2"/>
</dbReference>
<gene>
    <name evidence="3 5" type="ORF">P152DRAFT_470337</name>
</gene>
<keyword evidence="4" id="KW-1185">Reference proteome</keyword>
<feature type="compositionally biased region" description="Basic and acidic residues" evidence="1">
    <location>
        <begin position="187"/>
        <end position="216"/>
    </location>
</feature>
<evidence type="ECO:0000259" key="2">
    <source>
        <dbReference type="Pfam" id="PF19343"/>
    </source>
</evidence>
<evidence type="ECO:0000313" key="3">
    <source>
        <dbReference type="EMBL" id="KAF1816301.1"/>
    </source>
</evidence>
<dbReference type="GO" id="GO:0008289">
    <property type="term" value="F:lipid binding"/>
    <property type="evidence" value="ECO:0007669"/>
    <property type="project" value="InterPro"/>
</dbReference>